<dbReference type="InterPro" id="IPR027409">
    <property type="entry name" value="GroEL-like_apical_dom_sf"/>
</dbReference>
<keyword evidence="12" id="KW-1185">Reference proteome</keyword>
<dbReference type="EMBL" id="JBEDUW010000002">
    <property type="protein sequence ID" value="KAK9943565.1"/>
    <property type="molecule type" value="Genomic_DNA"/>
</dbReference>
<dbReference type="SUPFAM" id="SSF56104">
    <property type="entry name" value="SAICAR synthase-like"/>
    <property type="match status" value="1"/>
</dbReference>
<organism evidence="11 12">
    <name type="scientific">Rubus argutus</name>
    <name type="common">Southern blackberry</name>
    <dbReference type="NCBI Taxonomy" id="59490"/>
    <lineage>
        <taxon>Eukaryota</taxon>
        <taxon>Viridiplantae</taxon>
        <taxon>Streptophyta</taxon>
        <taxon>Embryophyta</taxon>
        <taxon>Tracheophyta</taxon>
        <taxon>Spermatophyta</taxon>
        <taxon>Magnoliopsida</taxon>
        <taxon>eudicotyledons</taxon>
        <taxon>Gunneridae</taxon>
        <taxon>Pentapetalae</taxon>
        <taxon>rosids</taxon>
        <taxon>fabids</taxon>
        <taxon>Rosales</taxon>
        <taxon>Rosaceae</taxon>
        <taxon>Rosoideae</taxon>
        <taxon>Rosoideae incertae sedis</taxon>
        <taxon>Rubus</taxon>
    </lineage>
</organism>
<dbReference type="Gene3D" id="3.30.800.10">
    <property type="entry name" value="Phosphatidylinositol Phosphate Kinase II Beta"/>
    <property type="match status" value="1"/>
</dbReference>
<evidence type="ECO:0000256" key="5">
    <source>
        <dbReference type="ARBA" id="ARBA00022840"/>
    </source>
</evidence>
<comment type="caution">
    <text evidence="11">The sequence shown here is derived from an EMBL/GenBank/DDBJ whole genome shotgun (WGS) entry which is preliminary data.</text>
</comment>
<keyword evidence="5 8" id="KW-0067">ATP-binding</keyword>
<evidence type="ECO:0000256" key="8">
    <source>
        <dbReference type="PROSITE-ProRule" id="PRU00781"/>
    </source>
</evidence>
<dbReference type="InterPro" id="IPR027483">
    <property type="entry name" value="PInositol-4-P-4/5-kinase_C_sf"/>
</dbReference>
<name>A0AAW1Y3D5_RUBAR</name>
<dbReference type="CDD" id="cd03334">
    <property type="entry name" value="Fab1_TCP"/>
    <property type="match status" value="1"/>
</dbReference>
<keyword evidence="3 8" id="KW-0547">Nucleotide-binding</keyword>
<evidence type="ECO:0000256" key="2">
    <source>
        <dbReference type="ARBA" id="ARBA00022679"/>
    </source>
</evidence>
<dbReference type="PROSITE" id="PS51455">
    <property type="entry name" value="PIPK"/>
    <property type="match status" value="1"/>
</dbReference>
<dbReference type="EC" id="2.7.1.150" evidence="1"/>
<keyword evidence="2 8" id="KW-0808">Transferase</keyword>
<dbReference type="GO" id="GO:0000285">
    <property type="term" value="F:1-phosphatidylinositol-3-phosphate 5-kinase activity"/>
    <property type="evidence" value="ECO:0007669"/>
    <property type="project" value="UniProtKB-EC"/>
</dbReference>
<feature type="region of interest" description="Disordered" evidence="9">
    <location>
        <begin position="1009"/>
        <end position="1060"/>
    </location>
</feature>
<reference evidence="11 12" key="1">
    <citation type="journal article" date="2023" name="G3 (Bethesda)">
        <title>A chromosome-length genome assembly and annotation of blackberry (Rubus argutus, cv. 'Hillquist').</title>
        <authorList>
            <person name="Bruna T."/>
            <person name="Aryal R."/>
            <person name="Dudchenko O."/>
            <person name="Sargent D.J."/>
            <person name="Mead D."/>
            <person name="Buti M."/>
            <person name="Cavallini A."/>
            <person name="Hytonen T."/>
            <person name="Andres J."/>
            <person name="Pham M."/>
            <person name="Weisz D."/>
            <person name="Mascagni F."/>
            <person name="Usai G."/>
            <person name="Natali L."/>
            <person name="Bassil N."/>
            <person name="Fernandez G.E."/>
            <person name="Lomsadze A."/>
            <person name="Armour M."/>
            <person name="Olukolu B."/>
            <person name="Poorten T."/>
            <person name="Britton C."/>
            <person name="Davik J."/>
            <person name="Ashrafi H."/>
            <person name="Aiden E.L."/>
            <person name="Borodovsky M."/>
            <person name="Worthington M."/>
        </authorList>
    </citation>
    <scope>NUCLEOTIDE SEQUENCE [LARGE SCALE GENOMIC DNA]</scope>
    <source>
        <strain evidence="11">PI 553951</strain>
    </source>
</reference>
<feature type="compositionally biased region" description="Acidic residues" evidence="9">
    <location>
        <begin position="125"/>
        <end position="159"/>
    </location>
</feature>
<evidence type="ECO:0000256" key="9">
    <source>
        <dbReference type="SAM" id="MobiDB-lite"/>
    </source>
</evidence>
<evidence type="ECO:0000313" key="11">
    <source>
        <dbReference type="EMBL" id="KAK9943565.1"/>
    </source>
</evidence>
<dbReference type="Gene3D" id="3.50.7.10">
    <property type="entry name" value="GroEL"/>
    <property type="match status" value="1"/>
</dbReference>
<comment type="subunit">
    <text evidence="6">Component of the PI(3,5)P2 regulatory complex at least composed of ATG18, SAC/FIG4, FAB1 and VAC14.</text>
</comment>
<dbReference type="CDD" id="cd17300">
    <property type="entry name" value="PIPKc_PIKfyve"/>
    <property type="match status" value="1"/>
</dbReference>
<feature type="domain" description="PIPK" evidence="10">
    <location>
        <begin position="1215"/>
        <end position="1547"/>
    </location>
</feature>
<evidence type="ECO:0000259" key="10">
    <source>
        <dbReference type="PROSITE" id="PS51455"/>
    </source>
</evidence>
<dbReference type="InterPro" id="IPR002498">
    <property type="entry name" value="PInositol-4-P-4/5-kinase_core"/>
</dbReference>
<evidence type="ECO:0000313" key="12">
    <source>
        <dbReference type="Proteomes" id="UP001457282"/>
    </source>
</evidence>
<accession>A0AAW1Y3D5</accession>
<evidence type="ECO:0000256" key="7">
    <source>
        <dbReference type="ARBA" id="ARBA00077223"/>
    </source>
</evidence>
<dbReference type="PANTHER" id="PTHR45748:SF4">
    <property type="entry name" value="1-PHOSPHATIDYLINOSITOL-3-PHOSPHATE 5-KINASE FAB1D-RELATED"/>
    <property type="match status" value="1"/>
</dbReference>
<feature type="compositionally biased region" description="Low complexity" evidence="9">
    <location>
        <begin position="112"/>
        <end position="124"/>
    </location>
</feature>
<dbReference type="FunFam" id="3.50.7.10:FF:000007">
    <property type="entry name" value="1-phosphatidylinositol 3-phosphate 5-kinase isoform X1"/>
    <property type="match status" value="1"/>
</dbReference>
<dbReference type="SMART" id="SM00330">
    <property type="entry name" value="PIPKc"/>
    <property type="match status" value="1"/>
</dbReference>
<feature type="region of interest" description="Disordered" evidence="9">
    <location>
        <begin position="580"/>
        <end position="607"/>
    </location>
</feature>
<proteinExistence type="predicted"/>
<gene>
    <name evidence="11" type="ORF">M0R45_009169</name>
</gene>
<dbReference type="Proteomes" id="UP001457282">
    <property type="component" value="Unassembled WGS sequence"/>
</dbReference>
<dbReference type="PANTHER" id="PTHR45748">
    <property type="entry name" value="1-PHOSPHATIDYLINOSITOL 3-PHOSPHATE 5-KINASE-RELATED"/>
    <property type="match status" value="1"/>
</dbReference>
<keyword evidence="4 8" id="KW-0418">Kinase</keyword>
<evidence type="ECO:0000256" key="1">
    <source>
        <dbReference type="ARBA" id="ARBA00012009"/>
    </source>
</evidence>
<dbReference type="Pfam" id="PF00118">
    <property type="entry name" value="Cpn60_TCP1"/>
    <property type="match status" value="1"/>
</dbReference>
<dbReference type="InterPro" id="IPR044769">
    <property type="entry name" value="PIKfyve_PIPKc"/>
</dbReference>
<dbReference type="InterPro" id="IPR002423">
    <property type="entry name" value="Cpn60/GroEL/TCP-1"/>
</dbReference>
<dbReference type="FunFam" id="3.30.810.10:FF:000001">
    <property type="entry name" value="1-phosphatidylinositol 3-phosphate 5-kinase FAB1"/>
    <property type="match status" value="1"/>
</dbReference>
<evidence type="ECO:0000256" key="3">
    <source>
        <dbReference type="ARBA" id="ARBA00022741"/>
    </source>
</evidence>
<feature type="compositionally biased region" description="Basic and acidic residues" evidence="9">
    <location>
        <begin position="587"/>
        <end position="597"/>
    </location>
</feature>
<dbReference type="GO" id="GO:0005524">
    <property type="term" value="F:ATP binding"/>
    <property type="evidence" value="ECO:0007669"/>
    <property type="project" value="UniProtKB-UniRule"/>
</dbReference>
<dbReference type="GO" id="GO:0046854">
    <property type="term" value="P:phosphatidylinositol phosphate biosynthetic process"/>
    <property type="evidence" value="ECO:0007669"/>
    <property type="project" value="TreeGrafter"/>
</dbReference>
<dbReference type="Gene3D" id="3.30.810.10">
    <property type="entry name" value="2-Layer Sandwich"/>
    <property type="match status" value="1"/>
</dbReference>
<dbReference type="InterPro" id="IPR027484">
    <property type="entry name" value="PInositol-4-P-5-kinase_N"/>
</dbReference>
<dbReference type="SUPFAM" id="SSF52029">
    <property type="entry name" value="GroEL apical domain-like"/>
    <property type="match status" value="1"/>
</dbReference>
<dbReference type="Pfam" id="PF01504">
    <property type="entry name" value="PIP5K"/>
    <property type="match status" value="1"/>
</dbReference>
<dbReference type="GO" id="GO:0010008">
    <property type="term" value="C:endosome membrane"/>
    <property type="evidence" value="ECO:0007669"/>
    <property type="project" value="TreeGrafter"/>
</dbReference>
<sequence>MCHYCGAELTQPKEDKKKHYNLKSNPSDTGGSLWACKACAEKQERESLKQGYVISMPVISPMTSLSSTDSCVSSCSEFSVDVSSYDRGNQEESRASTNNDRLWEPPSANTCESFSETENSNSSEGEMDDWIWEPPEPDDPEDDVEGSVAFNDDDDDECGDGMKWGKPISLSHSKDEGSGIYKFKEEKQIALETVINGKFKALVSQLLISVGVVGSFEEAAESWVDIITSLSWEAASFLKPDAVVGKAMDPDGYVKVKCIATGARSQSQLVKGLVFKKHAAHKHMPITYKNPRLLLIQGVLGQSSSGLSSFHSMEQEKDYSKSVTEMLELCHPNVVLVEKTVSRDIQESILAKRMTLVFDMKLHRLERIARCTGSPILSSDTMTSQKLKQCDSFHIEKFTEEHAGLGGGKIPSKTLMFIEGCPTRLGCTILLKGAQSDELKKIKCVVQCAVILAYHLILETSFLVDQRAMFSALPFFRVANDLSTEVADEFSTGNKSFNLASVNTCVPQHEESIGETGSDAVDILISDGFHEGCSQNSVVEFQGSSALYEPYNPVIFSGFSTLSASLKKITKSVSISTSPEAVDQCEVEDRGSFDEGRPLSGGQTESSVTCTEATLEMKMDGGNNEDPTQSKNDISKVLDSRSILVLMSHKNTFKGTVCEQSHFSHIIFYKNFDVPIGKFLQDNLLNQQSHCTACGELPEAHLYCYAHRNKQLTIRVKRLPRVHLPGEAEGKLWMWSRCGKCKSLKGSKRTKRVLISSAARGLSFGNFLELNFSNHSFYNIFCSCGHSLHTDFLYFVGLGPMVAMFKNSPIMTYTVSVPPVKLPFCNSIRQDWFAKEIENVLEKGFMLLSEVHNCLEKIKSQFDGMTLKLRGSLKEFSDIEEMRRQEESEREVNIRNAVFKNRNSDQAAYKLLGLNCVHWELLLQSCIWDRRLHSLLSPTPMMIHSMASEKVIQEVNSGIHGTRGENVTERIMGKGENCIDGASNIKVKLDTAAEADEFPIKEIPIGGPVELSKGDDQFNVSTMPEDFETPNVGGSSPKRLDSHEANPRPNGSIDGQSDSYVERNITLPDQLEVVDRTIPVSKENGDSSSVVDANLSLMGTSPLSQSSNFDNSNEWFWAPFSEIRKMGMKDLQRVVQKFEPMSSYTSEYFPTAYQLITEEGQMLHIPLGTDNYIVSDYDGELSSVIACALAFLKDPLLQTDVLVDDEGGIAARTFESLQSLARVPTIASPHQTPNGSSDSDSVHSMASISFDESRFSSFDGLNLLDSLVPPGTHPMVTLRVSKSLGKEKYTVLCPYANQFRDLRNRCCQSEVDYIASLSRCRNWDAKGGKSKAFFAKTVDDRLIIKEIKRTEFESFLKFAEEYFDHVNQSFEKGNQTCLAKVLGIYQVVVRQTKSGKEMKHDLMVMENLTFGRNCTRLYDLKGALHDRFNSAPDGPGDVLLDQNFVNDMNSSPFYVSNKAKQKLQRALWNDTSFLNSVHVMDYSLLVGIDTQRQELVCGIIDYLRQYTWDKHLETWVKSSLVPRNLLPTVISPIEYKRRFRRFMSKNIWSVPDDWCSSESSYPRHECAARNADSPKQIPKIKGV</sequence>
<dbReference type="FunFam" id="3.30.800.10:FF:000007">
    <property type="entry name" value="Putative 1-phosphatidylinositol-4-phosphate 5-kinase/ zinc ion binding family"/>
    <property type="match status" value="1"/>
</dbReference>
<feature type="region of interest" description="Disordered" evidence="9">
    <location>
        <begin position="82"/>
        <end position="169"/>
    </location>
</feature>
<evidence type="ECO:0000256" key="6">
    <source>
        <dbReference type="ARBA" id="ARBA00023464"/>
    </source>
</evidence>
<evidence type="ECO:0000256" key="4">
    <source>
        <dbReference type="ARBA" id="ARBA00022777"/>
    </source>
</evidence>
<protein>
    <recommendedName>
        <fullName evidence="1">1-phosphatidylinositol-3-phosphate 5-kinase</fullName>
        <ecNumber evidence="1">2.7.1.150</ecNumber>
    </recommendedName>
    <alternativeName>
        <fullName evidence="7">Phosphatidylinositol 3-phosphate 5-kinase type III</fullName>
    </alternativeName>
</protein>